<evidence type="ECO:0000256" key="5">
    <source>
        <dbReference type="ARBA" id="ARBA00022679"/>
    </source>
</evidence>
<dbReference type="STRING" id="1479485.DA73_0212180"/>
<dbReference type="OrthoDB" id="9814255at2"/>
<keyword evidence="4" id="KW-0328">Glycosyltransferase</keyword>
<accession>A0A0C1R9E4</accession>
<evidence type="ECO:0000313" key="10">
    <source>
        <dbReference type="EMBL" id="KAF3890372.1"/>
    </source>
</evidence>
<feature type="transmembrane region" description="Helical" evidence="9">
    <location>
        <begin position="308"/>
        <end position="329"/>
    </location>
</feature>
<evidence type="ECO:0000256" key="1">
    <source>
        <dbReference type="ARBA" id="ARBA00004141"/>
    </source>
</evidence>
<gene>
    <name evidence="11" type="ORF">DA73_0212180</name>
    <name evidence="10" type="ORF">DA73_0400036685</name>
</gene>
<evidence type="ECO:0000256" key="4">
    <source>
        <dbReference type="ARBA" id="ARBA00022676"/>
    </source>
</evidence>
<evidence type="ECO:0000256" key="2">
    <source>
        <dbReference type="ARBA" id="ARBA00004760"/>
    </source>
</evidence>
<keyword evidence="12" id="KW-1185">Reference proteome</keyword>
<dbReference type="Pfam" id="PF13506">
    <property type="entry name" value="Glyco_transf_21"/>
    <property type="match status" value="1"/>
</dbReference>
<keyword evidence="6 9" id="KW-0812">Transmembrane</keyword>
<dbReference type="EMBL" id="JHEG02000037">
    <property type="protein sequence ID" value="KIE12303.1"/>
    <property type="molecule type" value="Genomic_DNA"/>
</dbReference>
<name>A0A0C1R9E4_9CYAN</name>
<reference evidence="11" key="1">
    <citation type="journal article" date="2015" name="Genome Announc.">
        <title>Draft Genome Sequence of Tolypothrix boutellei Strain VB521301.</title>
        <authorList>
            <person name="Chandrababunaidu M.M."/>
            <person name="Singh D."/>
            <person name="Sen D."/>
            <person name="Bhan S."/>
            <person name="Das S."/>
            <person name="Gupta A."/>
            <person name="Adhikary S.P."/>
            <person name="Tripathy S."/>
        </authorList>
    </citation>
    <scope>NUCLEOTIDE SEQUENCE</scope>
    <source>
        <strain evidence="11">VB521301</strain>
    </source>
</reference>
<evidence type="ECO:0000256" key="3">
    <source>
        <dbReference type="ARBA" id="ARBA00004991"/>
    </source>
</evidence>
<dbReference type="Proteomes" id="UP000029738">
    <property type="component" value="Unassembled WGS sequence"/>
</dbReference>
<comment type="pathway">
    <text evidence="3">Sphingolipid metabolism.</text>
</comment>
<dbReference type="PANTHER" id="PTHR12726:SF0">
    <property type="entry name" value="CERAMIDE GLUCOSYLTRANSFERASE"/>
    <property type="match status" value="1"/>
</dbReference>
<proteinExistence type="predicted"/>
<evidence type="ECO:0000313" key="12">
    <source>
        <dbReference type="Proteomes" id="UP000029738"/>
    </source>
</evidence>
<organism evidence="11">
    <name type="scientific">Tolypothrix bouteillei VB521301</name>
    <dbReference type="NCBI Taxonomy" id="1479485"/>
    <lineage>
        <taxon>Bacteria</taxon>
        <taxon>Bacillati</taxon>
        <taxon>Cyanobacteriota</taxon>
        <taxon>Cyanophyceae</taxon>
        <taxon>Nostocales</taxon>
        <taxon>Tolypothrichaceae</taxon>
        <taxon>Tolypothrix</taxon>
    </lineage>
</organism>
<keyword evidence="7 9" id="KW-1133">Transmembrane helix</keyword>
<feature type="transmembrane region" description="Helical" evidence="9">
    <location>
        <begin position="6"/>
        <end position="31"/>
    </location>
</feature>
<evidence type="ECO:0000313" key="11">
    <source>
        <dbReference type="EMBL" id="KIE12303.1"/>
    </source>
</evidence>
<comment type="pathway">
    <text evidence="2">Lipid metabolism; sphingolipid metabolism.</text>
</comment>
<dbReference type="InterPro" id="IPR029044">
    <property type="entry name" value="Nucleotide-diphossugar_trans"/>
</dbReference>
<sequence>MMALFEIVFLILIGGSILFYLVCALCTYQFFSSDGSSQEKTGSAQHTPVSILVSIRGLDEGAWENWTSLCTQNHPTYEVLFGVTDINDSAVPMLEKLAAAFPNRVKLFVGLKPRGVNLKDSNLSYLLEQCQHELIIFADGDIKVNQDYIQTVTTPLITGKANVVTCAYIGYEPQFLGAALASLGRCTDFIPSLLIARILDGSLQLAVGVTIATHKATLASFGGLQLNRIGSDYNLGKRAALAGYKVELSHYVLGWDTGNESIKQLYDRELRWARTIRFNRGFVYYSMAFCYGTVYCIPLLLLSHFSDWAIALCLTTVIIRYLQVLVSVFSMKCPKLLLWLWIVPLRDALSFIIWAIGGFGKSVYWRGRKLRIEGDGLIANG</sequence>
<feature type="transmembrane region" description="Helical" evidence="9">
    <location>
        <begin position="282"/>
        <end position="302"/>
    </location>
</feature>
<dbReference type="EMBL" id="JHEG04000001">
    <property type="protein sequence ID" value="KAF3890372.1"/>
    <property type="molecule type" value="Genomic_DNA"/>
</dbReference>
<evidence type="ECO:0000256" key="7">
    <source>
        <dbReference type="ARBA" id="ARBA00022989"/>
    </source>
</evidence>
<evidence type="ECO:0000256" key="8">
    <source>
        <dbReference type="ARBA" id="ARBA00023136"/>
    </source>
</evidence>
<evidence type="ECO:0000256" key="9">
    <source>
        <dbReference type="SAM" id="Phobius"/>
    </source>
</evidence>
<keyword evidence="5 11" id="KW-0808">Transferase</keyword>
<dbReference type="Gene3D" id="3.90.550.10">
    <property type="entry name" value="Spore Coat Polysaccharide Biosynthesis Protein SpsA, Chain A"/>
    <property type="match status" value="1"/>
</dbReference>
<comment type="caution">
    <text evidence="11">The sequence shown here is derived from an EMBL/GenBank/DDBJ whole genome shotgun (WGS) entry which is preliminary data.</text>
</comment>
<protein>
    <submittedName>
        <fullName evidence="11">Glycosyl transferase</fullName>
    </submittedName>
    <submittedName>
        <fullName evidence="10">Glycosyltransferase</fullName>
    </submittedName>
</protein>
<dbReference type="RefSeq" id="WP_038081002.1">
    <property type="nucleotide sequence ID" value="NZ_JHEG04000001.1"/>
</dbReference>
<dbReference type="InterPro" id="IPR025993">
    <property type="entry name" value="Ceramide_glucosylTrfase"/>
</dbReference>
<comment type="subcellular location">
    <subcellularLocation>
        <location evidence="1">Membrane</location>
        <topology evidence="1">Multi-pass membrane protein</topology>
    </subcellularLocation>
</comment>
<dbReference type="PANTHER" id="PTHR12726">
    <property type="entry name" value="CERAMIDE GLUCOSYLTRANSFERASE"/>
    <property type="match status" value="1"/>
</dbReference>
<keyword evidence="8 9" id="KW-0472">Membrane</keyword>
<dbReference type="AlphaFoldDB" id="A0A0C1R9E4"/>
<dbReference type="GO" id="GO:0006679">
    <property type="term" value="P:glucosylceramide biosynthetic process"/>
    <property type="evidence" value="ECO:0007669"/>
    <property type="project" value="TreeGrafter"/>
</dbReference>
<feature type="transmembrane region" description="Helical" evidence="9">
    <location>
        <begin position="336"/>
        <end position="356"/>
    </location>
</feature>
<evidence type="ECO:0000256" key="6">
    <source>
        <dbReference type="ARBA" id="ARBA00022692"/>
    </source>
</evidence>
<dbReference type="GO" id="GO:0016020">
    <property type="term" value="C:membrane"/>
    <property type="evidence" value="ECO:0007669"/>
    <property type="project" value="UniProtKB-SubCell"/>
</dbReference>
<reference evidence="10" key="2">
    <citation type="submission" date="2019-11" db="EMBL/GenBank/DDBJ databases">
        <title>Improved Assembly of Tolypothrix boutellei genome.</title>
        <authorList>
            <person name="Sarangi A.N."/>
            <person name="Mukherjee M."/>
            <person name="Ghosh S."/>
            <person name="Singh D."/>
            <person name="Das A."/>
            <person name="Kant S."/>
            <person name="Prusty A."/>
            <person name="Tripathy S."/>
        </authorList>
    </citation>
    <scope>NUCLEOTIDE SEQUENCE</scope>
    <source>
        <strain evidence="10">VB521301</strain>
    </source>
</reference>
<dbReference type="GO" id="GO:0008120">
    <property type="term" value="F:ceramide glucosyltransferase activity"/>
    <property type="evidence" value="ECO:0007669"/>
    <property type="project" value="TreeGrafter"/>
</dbReference>
<dbReference type="SUPFAM" id="SSF53448">
    <property type="entry name" value="Nucleotide-diphospho-sugar transferases"/>
    <property type="match status" value="1"/>
</dbReference>